<accession>A0A0B4CW76</accession>
<feature type="domain" description="Enhanced intracellular survival protein" evidence="4">
    <location>
        <begin position="327"/>
        <end position="428"/>
    </location>
</feature>
<dbReference type="EMBL" id="JWTB01000032">
    <property type="protein sequence ID" value="KIC65434.1"/>
    <property type="molecule type" value="Genomic_DNA"/>
</dbReference>
<evidence type="ECO:0000256" key="1">
    <source>
        <dbReference type="ARBA" id="ARBA00022679"/>
    </source>
</evidence>
<evidence type="ECO:0000256" key="2">
    <source>
        <dbReference type="ARBA" id="ARBA00023315"/>
    </source>
</evidence>
<dbReference type="InterPro" id="IPR016181">
    <property type="entry name" value="Acyl_CoA_acyltransferase"/>
</dbReference>
<dbReference type="GO" id="GO:0034069">
    <property type="term" value="F:aminoglycoside N-acetyltransferase activity"/>
    <property type="evidence" value="ECO:0007669"/>
    <property type="project" value="TreeGrafter"/>
</dbReference>
<proteinExistence type="inferred from homology"/>
<protein>
    <submittedName>
        <fullName evidence="6">Acetyltransferase</fullName>
    </submittedName>
</protein>
<evidence type="ECO:0000313" key="6">
    <source>
        <dbReference type="EMBL" id="KIC65434.1"/>
    </source>
</evidence>
<dbReference type="Gene3D" id="3.30.1050.10">
    <property type="entry name" value="SCP2 sterol-binding domain"/>
    <property type="match status" value="1"/>
</dbReference>
<evidence type="ECO:0000259" key="4">
    <source>
        <dbReference type="Pfam" id="PF13530"/>
    </source>
</evidence>
<comment type="subunit">
    <text evidence="3">Homohexamer; trimer of dimers.</text>
</comment>
<feature type="active site" description="Proton donor" evidence="3">
    <location>
        <position position="148"/>
    </location>
</feature>
<evidence type="ECO:0000256" key="3">
    <source>
        <dbReference type="HAMAP-Rule" id="MF_01812"/>
    </source>
</evidence>
<feature type="binding site" evidence="3">
    <location>
        <begin position="143"/>
        <end position="144"/>
    </location>
    <ligand>
        <name>acetyl-CoA</name>
        <dbReference type="ChEBI" id="CHEBI:57288"/>
    </ligand>
</feature>
<dbReference type="InterPro" id="IPR041380">
    <property type="entry name" value="Acetyltransf_17"/>
</dbReference>
<sequence length="432" mass="47376">MGDLSGNYEIRRFEPAAKEDPAYPQTVDWMRAVAFGFHDARRSDERVDRGIAMQRADGRVMTGAYQVGPVADHALGANVPVATFGTFDKTLNIGFGRMLDTRLVTAVTVRTSHRRRGLLRRMMAEELGLARREGLAMAALTASEASIYSRFGFGVATREQSIKVDTSRRFVLNHPATGRVEVADPKVLLDLAPAVFEQLHRLTPGSIGRHEFYRQLASGSISRAEDEDPKVKVALHYGPDGSVDGYVSYKFAGWDARPYTMEVVDLVAATDTAYLELWQYLAAIDLVESVTWEEAMVDDPLPWALEDSRCVEASEPRDMLWLRILDVREALAARHYPSDGRLVLEVGDPLGFTAGTFALEVKGGQAAVERIDPGEGPDLAMDVSALSSIYLGGVCPVTLAAAGRISEHAKGAAFKAQQMFAVERATHCLTHF</sequence>
<dbReference type="InterPro" id="IPR022902">
    <property type="entry name" value="NAcTrfase_Eis"/>
</dbReference>
<dbReference type="InterPro" id="IPR025559">
    <property type="entry name" value="Eis_dom"/>
</dbReference>
<keyword evidence="1 3" id="KW-0808">Transferase</keyword>
<comment type="similarity">
    <text evidence="3">Belongs to the acetyltransferase Eis family.</text>
</comment>
<keyword evidence="2 3" id="KW-0012">Acyltransferase</keyword>
<dbReference type="Pfam" id="PF13530">
    <property type="entry name" value="SCP2_2"/>
    <property type="match status" value="1"/>
</dbReference>
<dbReference type="HAMAP" id="MF_01812">
    <property type="entry name" value="Eis"/>
    <property type="match status" value="1"/>
</dbReference>
<dbReference type="GO" id="GO:0030649">
    <property type="term" value="P:aminoglycoside antibiotic catabolic process"/>
    <property type="evidence" value="ECO:0007669"/>
    <property type="project" value="TreeGrafter"/>
</dbReference>
<feature type="binding site" evidence="3">
    <location>
        <begin position="107"/>
        <end position="109"/>
    </location>
    <ligand>
        <name>acetyl-CoA</name>
        <dbReference type="ChEBI" id="CHEBI:57288"/>
    </ligand>
</feature>
<dbReference type="Pfam" id="PF13527">
    <property type="entry name" value="Acetyltransf_9"/>
    <property type="match status" value="1"/>
</dbReference>
<feature type="binding site" evidence="3">
    <location>
        <begin position="115"/>
        <end position="120"/>
    </location>
    <ligand>
        <name>acetyl-CoA</name>
        <dbReference type="ChEBI" id="CHEBI:57288"/>
    </ligand>
</feature>
<dbReference type="Pfam" id="PF17668">
    <property type="entry name" value="Acetyltransf_17"/>
    <property type="match status" value="1"/>
</dbReference>
<reference evidence="6 7" key="1">
    <citation type="submission" date="2014-12" db="EMBL/GenBank/DDBJ databases">
        <title>Genome sequencing of Arthrobacter phenanthrenivorans SWC37.</title>
        <authorList>
            <person name="Tan P.W."/>
            <person name="Chan K.-G."/>
        </authorList>
    </citation>
    <scope>NUCLEOTIDE SEQUENCE [LARGE SCALE GENOMIC DNA]</scope>
    <source>
        <strain evidence="6 7">SWC37</strain>
    </source>
</reference>
<feature type="active site" description="Proton acceptor; via carboxylate" evidence="3">
    <location>
        <position position="432"/>
    </location>
</feature>
<comment type="caution">
    <text evidence="6">The sequence shown here is derived from an EMBL/GenBank/DDBJ whole genome shotgun (WGS) entry which is preliminary data.</text>
</comment>
<dbReference type="SUPFAM" id="SSF55718">
    <property type="entry name" value="SCP-like"/>
    <property type="match status" value="1"/>
</dbReference>
<evidence type="ECO:0000259" key="5">
    <source>
        <dbReference type="Pfam" id="PF17668"/>
    </source>
</evidence>
<dbReference type="PANTHER" id="PTHR37817">
    <property type="entry name" value="N-ACETYLTRANSFERASE EIS"/>
    <property type="match status" value="1"/>
</dbReference>
<dbReference type="AlphaFoldDB" id="A0A0B4CW76"/>
<evidence type="ECO:0000313" key="7">
    <source>
        <dbReference type="Proteomes" id="UP000031196"/>
    </source>
</evidence>
<dbReference type="RefSeq" id="WP_043454821.1">
    <property type="nucleotide sequence ID" value="NZ_JWTB01000032.1"/>
</dbReference>
<organism evidence="6 7">
    <name type="scientific">Pseudarthrobacter phenanthrenivorans</name>
    <name type="common">Arthrobacter phenanthrenivorans</name>
    <dbReference type="NCBI Taxonomy" id="361575"/>
    <lineage>
        <taxon>Bacteria</taxon>
        <taxon>Bacillati</taxon>
        <taxon>Actinomycetota</taxon>
        <taxon>Actinomycetes</taxon>
        <taxon>Micrococcales</taxon>
        <taxon>Micrococcaceae</taxon>
        <taxon>Pseudarthrobacter</taxon>
    </lineage>
</organism>
<feature type="domain" description="Eis-like acetyltransferase" evidence="5">
    <location>
        <begin position="206"/>
        <end position="324"/>
    </location>
</feature>
<dbReference type="Proteomes" id="UP000031196">
    <property type="component" value="Unassembled WGS sequence"/>
</dbReference>
<name>A0A0B4CW76_PSEPS</name>
<gene>
    <name evidence="6" type="ORF">RM50_16320</name>
</gene>
<dbReference type="Gene3D" id="3.40.630.30">
    <property type="match status" value="2"/>
</dbReference>
<dbReference type="InterPro" id="IPR051554">
    <property type="entry name" value="Acetyltransferase_Eis"/>
</dbReference>
<dbReference type="InterPro" id="IPR036527">
    <property type="entry name" value="SCP2_sterol-bd_dom_sf"/>
</dbReference>
<dbReference type="SUPFAM" id="SSF55729">
    <property type="entry name" value="Acyl-CoA N-acyltransferases (Nat)"/>
    <property type="match status" value="1"/>
</dbReference>
<dbReference type="NCBIfam" id="NF002369">
    <property type="entry name" value="PRK01346.1-6"/>
    <property type="match status" value="1"/>
</dbReference>
<dbReference type="PANTHER" id="PTHR37817:SF1">
    <property type="entry name" value="N-ACETYLTRANSFERASE EIS"/>
    <property type="match status" value="1"/>
</dbReference>